<dbReference type="EMBL" id="QASA01000001">
    <property type="protein sequence ID" value="RDC64408.1"/>
    <property type="molecule type" value="Genomic_DNA"/>
</dbReference>
<protein>
    <submittedName>
        <fullName evidence="1">Uncharacterized protein</fullName>
    </submittedName>
</protein>
<sequence>MLLSKPNLPTEQMASIQQELTHISFTQRQLFHFIPTEHNLALTFTLPNGQLVKGPIENPYNTRMLLAEVRTYLGEQELLQERQLNRLKAQL</sequence>
<dbReference type="Proteomes" id="UP000253919">
    <property type="component" value="Unassembled WGS sequence"/>
</dbReference>
<comment type="caution">
    <text evidence="1">The sequence shown here is derived from an EMBL/GenBank/DDBJ whole genome shotgun (WGS) entry which is preliminary data.</text>
</comment>
<organism evidence="1 2">
    <name type="scientific">Adhaeribacter pallidiroseus</name>
    <dbReference type="NCBI Taxonomy" id="2072847"/>
    <lineage>
        <taxon>Bacteria</taxon>
        <taxon>Pseudomonadati</taxon>
        <taxon>Bacteroidota</taxon>
        <taxon>Cytophagia</taxon>
        <taxon>Cytophagales</taxon>
        <taxon>Hymenobacteraceae</taxon>
        <taxon>Adhaeribacter</taxon>
    </lineage>
</organism>
<gene>
    <name evidence="1" type="ORF">AHMF7616_03022</name>
</gene>
<dbReference type="OrthoDB" id="9926763at2"/>
<dbReference type="AlphaFoldDB" id="A0A369QQE3"/>
<accession>A0A369QQE3</accession>
<evidence type="ECO:0000313" key="1">
    <source>
        <dbReference type="EMBL" id="RDC64408.1"/>
    </source>
</evidence>
<keyword evidence="2" id="KW-1185">Reference proteome</keyword>
<dbReference type="RefSeq" id="WP_115373565.1">
    <property type="nucleotide sequence ID" value="NZ_QASA01000001.1"/>
</dbReference>
<reference evidence="1 2" key="1">
    <citation type="submission" date="2018-04" db="EMBL/GenBank/DDBJ databases">
        <title>Adhaeribacter sp. HMF7616 genome sequencing and assembly.</title>
        <authorList>
            <person name="Kang H."/>
            <person name="Kang J."/>
            <person name="Cha I."/>
            <person name="Kim H."/>
            <person name="Joh K."/>
        </authorList>
    </citation>
    <scope>NUCLEOTIDE SEQUENCE [LARGE SCALE GENOMIC DNA]</scope>
    <source>
        <strain evidence="1 2">HMF7616</strain>
    </source>
</reference>
<proteinExistence type="predicted"/>
<evidence type="ECO:0000313" key="2">
    <source>
        <dbReference type="Proteomes" id="UP000253919"/>
    </source>
</evidence>
<name>A0A369QQE3_9BACT</name>